<dbReference type="InterPro" id="IPR011009">
    <property type="entry name" value="Kinase-like_dom_sf"/>
</dbReference>
<dbReference type="Gene3D" id="3.90.1200.10">
    <property type="match status" value="1"/>
</dbReference>
<proteinExistence type="inferred from homology"/>
<dbReference type="SUPFAM" id="SSF56112">
    <property type="entry name" value="Protein kinase-like (PK-like)"/>
    <property type="match status" value="1"/>
</dbReference>
<feature type="domain" description="Aminoglycoside phosphotransferase" evidence="2">
    <location>
        <begin position="32"/>
        <end position="261"/>
    </location>
</feature>
<dbReference type="InterPro" id="IPR002575">
    <property type="entry name" value="Aminoglycoside_PTrfase"/>
</dbReference>
<accession>A0A4Y2AQ63</accession>
<gene>
    <name evidence="3" type="ORF">AVEN_50618_1</name>
</gene>
<dbReference type="AlphaFoldDB" id="A0A4Y2AQ63"/>
<comment type="caution">
    <text evidence="3">The sequence shown here is derived from an EMBL/GenBank/DDBJ whole genome shotgun (WGS) entry which is preliminary data.</text>
</comment>
<evidence type="ECO:0000256" key="1">
    <source>
        <dbReference type="ARBA" id="ARBA00038240"/>
    </source>
</evidence>
<protein>
    <recommendedName>
        <fullName evidence="2">Aminoglycoside phosphotransferase domain-containing protein</fullName>
    </recommendedName>
</protein>
<dbReference type="Proteomes" id="UP000499080">
    <property type="component" value="Unassembled WGS sequence"/>
</dbReference>
<keyword evidence="4" id="KW-1185">Reference proteome</keyword>
<dbReference type="InterPro" id="IPR050249">
    <property type="entry name" value="Pseudomonas-type_ThrB"/>
</dbReference>
<dbReference type="PANTHER" id="PTHR21064">
    <property type="entry name" value="AMINOGLYCOSIDE PHOSPHOTRANSFERASE DOMAIN-CONTAINING PROTEIN-RELATED"/>
    <property type="match status" value="1"/>
</dbReference>
<dbReference type="Pfam" id="PF01636">
    <property type="entry name" value="APH"/>
    <property type="match status" value="1"/>
</dbReference>
<dbReference type="GO" id="GO:0019202">
    <property type="term" value="F:amino acid kinase activity"/>
    <property type="evidence" value="ECO:0007669"/>
    <property type="project" value="TreeGrafter"/>
</dbReference>
<evidence type="ECO:0000313" key="4">
    <source>
        <dbReference type="Proteomes" id="UP000499080"/>
    </source>
</evidence>
<evidence type="ECO:0000259" key="2">
    <source>
        <dbReference type="Pfam" id="PF01636"/>
    </source>
</evidence>
<dbReference type="EMBL" id="BGPR01000027">
    <property type="protein sequence ID" value="GBL82051.1"/>
    <property type="molecule type" value="Genomic_DNA"/>
</dbReference>
<dbReference type="PANTHER" id="PTHR21064:SF6">
    <property type="entry name" value="AMINOGLYCOSIDE PHOSPHOTRANSFERASE DOMAIN-CONTAINING PROTEIN"/>
    <property type="match status" value="1"/>
</dbReference>
<evidence type="ECO:0000313" key="3">
    <source>
        <dbReference type="EMBL" id="GBL82051.1"/>
    </source>
</evidence>
<name>A0A4Y2AQ63_ARAVE</name>
<reference evidence="3 4" key="1">
    <citation type="journal article" date="2019" name="Sci. Rep.">
        <title>Orb-weaving spider Araneus ventricosus genome elucidates the spidroin gene catalogue.</title>
        <authorList>
            <person name="Kono N."/>
            <person name="Nakamura H."/>
            <person name="Ohtoshi R."/>
            <person name="Moran D.A.P."/>
            <person name="Shinohara A."/>
            <person name="Yoshida Y."/>
            <person name="Fujiwara M."/>
            <person name="Mori M."/>
            <person name="Tomita M."/>
            <person name="Arakawa K."/>
        </authorList>
    </citation>
    <scope>NUCLEOTIDE SEQUENCE [LARGE SCALE GENOMIC DNA]</scope>
</reference>
<comment type="similarity">
    <text evidence="1">Belongs to the pseudomonas-type ThrB family.</text>
</comment>
<sequence length="336" mass="39093">MEMNTVTQEKQFDEKLLKSVYEMLGLEAMGDVRSPAQGQTTTNVLQETNRGMLLIRFNPILKTKLETGHAIFEIESLRFFARNGIPVPTLLKFRDEFYFKTDKWIICAYFCLLGVPIRRSELSVDLARKMSEFLHNVIKVSVNYPTEVSYEEPFINSFNYIIEMAAKIEKSFPELKKSEMWNMMKITTKHNQSILSGTPEGIVHADYFYENILKDRNGNIVGLIDFGDAYYGHNLHDVAIGAMECCVLEDEIWNLEIFSAFLQAISPFFIRYSITFQQFYETLKVNCFRFGVYTLPNILACESSINCNIYINRYEKLVSKSFEEEIYKIYTEIINS</sequence>
<organism evidence="3 4">
    <name type="scientific">Araneus ventricosus</name>
    <name type="common">Orbweaver spider</name>
    <name type="synonym">Epeira ventricosa</name>
    <dbReference type="NCBI Taxonomy" id="182803"/>
    <lineage>
        <taxon>Eukaryota</taxon>
        <taxon>Metazoa</taxon>
        <taxon>Ecdysozoa</taxon>
        <taxon>Arthropoda</taxon>
        <taxon>Chelicerata</taxon>
        <taxon>Arachnida</taxon>
        <taxon>Araneae</taxon>
        <taxon>Araneomorphae</taxon>
        <taxon>Entelegynae</taxon>
        <taxon>Araneoidea</taxon>
        <taxon>Araneidae</taxon>
        <taxon>Araneus</taxon>
    </lineage>
</organism>
<dbReference type="OrthoDB" id="6421526at2759"/>